<evidence type="ECO:0000256" key="3">
    <source>
        <dbReference type="ARBA" id="ARBA00022691"/>
    </source>
</evidence>
<keyword evidence="3" id="KW-0949">S-adenosyl-L-methionine</keyword>
<sequence length="283" mass="30654">MSDFTAPPVDPSNTGQLDAWDGDQGDLWIDQADRLERGLARYHPGFLAAAAPTPVSDVLDVGCGGGRTTLDAARRARSALGVDLSSRMIDRARAQAAREGLANAAFEQADAQIHPFPDAAFDVVISRFGAMFFGDPVAAFGNLARALRPGGRVVLLTWQDFRRNEFFDGFRTLLAGGRDLPDPPTDTPSPFALSEPDRVRRVLTEAGLADVRLTSLTEQMYLGRDVEDAFGYVTLRHESQIRDLPPEAVPGALEAVRASLAEHVTPEGVRYGSAVWLVEARKP</sequence>
<evidence type="ECO:0000313" key="6">
    <source>
        <dbReference type="EMBL" id="CCH34381.1"/>
    </source>
</evidence>
<dbReference type="eggNOG" id="COG2226">
    <property type="taxonomic scope" value="Bacteria"/>
</dbReference>
<dbReference type="PATRIC" id="fig|1179773.3.peg.7221"/>
<keyword evidence="1 6" id="KW-0489">Methyltransferase</keyword>
<dbReference type="AlphaFoldDB" id="K0K7M2"/>
<dbReference type="OrthoDB" id="9777638at2"/>
<dbReference type="BioCyc" id="SESP1179773:BN6_RS34480-MONOMER"/>
<gene>
    <name evidence="6" type="ordered locus">BN6_71460</name>
</gene>
<keyword evidence="2 6" id="KW-0808">Transferase</keyword>
<reference evidence="6 7" key="1">
    <citation type="journal article" date="2012" name="BMC Genomics">
        <title>Complete genome sequence of Saccharothrix espanaensis DSM 44229T and comparison to the other completely sequenced Pseudonocardiaceae.</title>
        <authorList>
            <person name="Strobel T."/>
            <person name="Al-Dilaimi A."/>
            <person name="Blom J."/>
            <person name="Gessner A."/>
            <person name="Kalinowski J."/>
            <person name="Luzhetska M."/>
            <person name="Puhler A."/>
            <person name="Szczepanowski R."/>
            <person name="Bechthold A."/>
            <person name="Ruckert C."/>
        </authorList>
    </citation>
    <scope>NUCLEOTIDE SEQUENCE [LARGE SCALE GENOMIC DNA]</scope>
    <source>
        <strain evidence="7">ATCC 51144 / DSM 44229 / JCM 9112 / NBRC 15066 / NRRL 15764</strain>
    </source>
</reference>
<dbReference type="InterPro" id="IPR041698">
    <property type="entry name" value="Methyltransf_25"/>
</dbReference>
<dbReference type="SUPFAM" id="SSF53335">
    <property type="entry name" value="S-adenosyl-L-methionine-dependent methyltransferases"/>
    <property type="match status" value="1"/>
</dbReference>
<name>K0K7M2_SACES</name>
<proteinExistence type="predicted"/>
<dbReference type="InterPro" id="IPR029063">
    <property type="entry name" value="SAM-dependent_MTases_sf"/>
</dbReference>
<accession>K0K7M2</accession>
<feature type="domain" description="Methyltransferase" evidence="5">
    <location>
        <begin position="58"/>
        <end position="151"/>
    </location>
</feature>
<dbReference type="EMBL" id="HE804045">
    <property type="protein sequence ID" value="CCH34381.1"/>
    <property type="molecule type" value="Genomic_DNA"/>
</dbReference>
<dbReference type="PANTHER" id="PTHR43464">
    <property type="entry name" value="METHYLTRANSFERASE"/>
    <property type="match status" value="1"/>
</dbReference>
<evidence type="ECO:0000256" key="1">
    <source>
        <dbReference type="ARBA" id="ARBA00022603"/>
    </source>
</evidence>
<organism evidence="6 7">
    <name type="scientific">Saccharothrix espanaensis (strain ATCC 51144 / DSM 44229 / JCM 9112 / NBRC 15066 / NRRL 15764)</name>
    <dbReference type="NCBI Taxonomy" id="1179773"/>
    <lineage>
        <taxon>Bacteria</taxon>
        <taxon>Bacillati</taxon>
        <taxon>Actinomycetota</taxon>
        <taxon>Actinomycetes</taxon>
        <taxon>Pseudonocardiales</taxon>
        <taxon>Pseudonocardiaceae</taxon>
        <taxon>Saccharothrix</taxon>
    </lineage>
</organism>
<dbReference type="KEGG" id="sesp:BN6_71460"/>
<dbReference type="Proteomes" id="UP000006281">
    <property type="component" value="Chromosome"/>
</dbReference>
<dbReference type="HOGENOM" id="CLU_037990_2_5_11"/>
<evidence type="ECO:0000256" key="2">
    <source>
        <dbReference type="ARBA" id="ARBA00022679"/>
    </source>
</evidence>
<feature type="region of interest" description="Disordered" evidence="4">
    <location>
        <begin position="1"/>
        <end position="21"/>
    </location>
</feature>
<evidence type="ECO:0000259" key="5">
    <source>
        <dbReference type="Pfam" id="PF13649"/>
    </source>
</evidence>
<dbReference type="GO" id="GO:0008168">
    <property type="term" value="F:methyltransferase activity"/>
    <property type="evidence" value="ECO:0007669"/>
    <property type="project" value="UniProtKB-KW"/>
</dbReference>
<dbReference type="GO" id="GO:0032259">
    <property type="term" value="P:methylation"/>
    <property type="evidence" value="ECO:0007669"/>
    <property type="project" value="UniProtKB-KW"/>
</dbReference>
<keyword evidence="7" id="KW-1185">Reference proteome</keyword>
<evidence type="ECO:0000256" key="4">
    <source>
        <dbReference type="SAM" id="MobiDB-lite"/>
    </source>
</evidence>
<dbReference type="CDD" id="cd02440">
    <property type="entry name" value="AdoMet_MTases"/>
    <property type="match status" value="1"/>
</dbReference>
<dbReference type="PANTHER" id="PTHR43464:SF19">
    <property type="entry name" value="UBIQUINONE BIOSYNTHESIS O-METHYLTRANSFERASE, MITOCHONDRIAL"/>
    <property type="match status" value="1"/>
</dbReference>
<protein>
    <submittedName>
        <fullName evidence="6">Methyltransferase type 11</fullName>
    </submittedName>
</protein>
<dbReference type="RefSeq" id="WP_015104492.1">
    <property type="nucleotide sequence ID" value="NC_019673.1"/>
</dbReference>
<dbReference type="Pfam" id="PF13649">
    <property type="entry name" value="Methyltransf_25"/>
    <property type="match status" value="1"/>
</dbReference>
<dbReference type="Gene3D" id="3.40.50.150">
    <property type="entry name" value="Vaccinia Virus protein VP39"/>
    <property type="match status" value="1"/>
</dbReference>
<evidence type="ECO:0000313" key="7">
    <source>
        <dbReference type="Proteomes" id="UP000006281"/>
    </source>
</evidence>